<dbReference type="PANTHER" id="PTHR32060">
    <property type="entry name" value="TAIL-SPECIFIC PROTEASE"/>
    <property type="match status" value="1"/>
</dbReference>
<evidence type="ECO:0000313" key="10">
    <source>
        <dbReference type="Proteomes" id="UP000294881"/>
    </source>
</evidence>
<evidence type="ECO:0000313" key="9">
    <source>
        <dbReference type="EMBL" id="TCO10172.1"/>
    </source>
</evidence>
<evidence type="ECO:0000256" key="4">
    <source>
        <dbReference type="ARBA" id="ARBA00022825"/>
    </source>
</evidence>
<dbReference type="InterPro" id="IPR001478">
    <property type="entry name" value="PDZ"/>
</dbReference>
<evidence type="ECO:0000256" key="6">
    <source>
        <dbReference type="SAM" id="MobiDB-lite"/>
    </source>
</evidence>
<dbReference type="CDD" id="cd07560">
    <property type="entry name" value="Peptidase_S41_CPP"/>
    <property type="match status" value="1"/>
</dbReference>
<dbReference type="SUPFAM" id="SSF52096">
    <property type="entry name" value="ClpP/crotonase"/>
    <property type="match status" value="1"/>
</dbReference>
<dbReference type="Gene3D" id="2.30.42.10">
    <property type="match status" value="1"/>
</dbReference>
<evidence type="ECO:0000256" key="7">
    <source>
        <dbReference type="SAM" id="SignalP"/>
    </source>
</evidence>
<evidence type="ECO:0000256" key="3">
    <source>
        <dbReference type="ARBA" id="ARBA00022801"/>
    </source>
</evidence>
<dbReference type="PANTHER" id="PTHR32060:SF30">
    <property type="entry name" value="CARBOXY-TERMINAL PROCESSING PROTEASE CTPA"/>
    <property type="match status" value="1"/>
</dbReference>
<dbReference type="GO" id="GO:0007165">
    <property type="term" value="P:signal transduction"/>
    <property type="evidence" value="ECO:0007669"/>
    <property type="project" value="TreeGrafter"/>
</dbReference>
<dbReference type="Pfam" id="PF17820">
    <property type="entry name" value="PDZ_6"/>
    <property type="match status" value="1"/>
</dbReference>
<gene>
    <name evidence="9" type="ORF">EV666_11545</name>
</gene>
<evidence type="ECO:0000256" key="1">
    <source>
        <dbReference type="ARBA" id="ARBA00009179"/>
    </source>
</evidence>
<dbReference type="InterPro" id="IPR036034">
    <property type="entry name" value="PDZ_sf"/>
</dbReference>
<dbReference type="CDD" id="cd06782">
    <property type="entry name" value="cpPDZ_CPP-like"/>
    <property type="match status" value="1"/>
</dbReference>
<dbReference type="NCBIfam" id="TIGR00225">
    <property type="entry name" value="prc"/>
    <property type="match status" value="1"/>
</dbReference>
<dbReference type="InterPro" id="IPR029045">
    <property type="entry name" value="ClpP/crotonase-like_dom_sf"/>
</dbReference>
<reference evidence="9 10" key="1">
    <citation type="submission" date="2019-03" db="EMBL/GenBank/DDBJ databases">
        <title>Genomic Encyclopedia of Type Strains, Phase IV (KMG-IV): sequencing the most valuable type-strain genomes for metagenomic binning, comparative biology and taxonomic classification.</title>
        <authorList>
            <person name="Goeker M."/>
        </authorList>
    </citation>
    <scope>NUCLEOTIDE SEQUENCE [LARGE SCALE GENOMIC DNA]</scope>
    <source>
        <strain evidence="9 10">DSM 22958</strain>
    </source>
</reference>
<dbReference type="GO" id="GO:0008236">
    <property type="term" value="F:serine-type peptidase activity"/>
    <property type="evidence" value="ECO:0007669"/>
    <property type="project" value="UniProtKB-KW"/>
</dbReference>
<feature type="compositionally biased region" description="Basic and acidic residues" evidence="6">
    <location>
        <begin position="374"/>
        <end position="416"/>
    </location>
</feature>
<dbReference type="Gene3D" id="3.30.750.44">
    <property type="match status" value="1"/>
</dbReference>
<dbReference type="EMBL" id="SLWL01000015">
    <property type="protein sequence ID" value="TCO10172.1"/>
    <property type="molecule type" value="Genomic_DNA"/>
</dbReference>
<dbReference type="InterPro" id="IPR004447">
    <property type="entry name" value="Peptidase_S41A"/>
</dbReference>
<keyword evidence="10" id="KW-1185">Reference proteome</keyword>
<dbReference type="Proteomes" id="UP000294881">
    <property type="component" value="Unassembled WGS sequence"/>
</dbReference>
<dbReference type="SMART" id="SM00245">
    <property type="entry name" value="TSPc"/>
    <property type="match status" value="1"/>
</dbReference>
<dbReference type="InterPro" id="IPR005151">
    <property type="entry name" value="Tail-specific_protease"/>
</dbReference>
<feature type="signal peptide" evidence="7">
    <location>
        <begin position="1"/>
        <end position="21"/>
    </location>
</feature>
<dbReference type="Pfam" id="PF03572">
    <property type="entry name" value="Peptidase_S41"/>
    <property type="match status" value="1"/>
</dbReference>
<name>A0A4R2GNK0_9HYPH</name>
<dbReference type="GO" id="GO:0030288">
    <property type="term" value="C:outer membrane-bounded periplasmic space"/>
    <property type="evidence" value="ECO:0007669"/>
    <property type="project" value="TreeGrafter"/>
</dbReference>
<evidence type="ECO:0000256" key="5">
    <source>
        <dbReference type="RuleBase" id="RU004404"/>
    </source>
</evidence>
<feature type="chain" id="PRO_5020416836" evidence="7">
    <location>
        <begin position="22"/>
        <end position="486"/>
    </location>
</feature>
<evidence type="ECO:0000259" key="8">
    <source>
        <dbReference type="PROSITE" id="PS50106"/>
    </source>
</evidence>
<dbReference type="AlphaFoldDB" id="A0A4R2GNK0"/>
<dbReference type="InterPro" id="IPR055210">
    <property type="entry name" value="CtpA/B_N"/>
</dbReference>
<dbReference type="PROSITE" id="PS50106">
    <property type="entry name" value="PDZ"/>
    <property type="match status" value="1"/>
</dbReference>
<dbReference type="OrthoDB" id="9812068at2"/>
<organism evidence="9 10">
    <name type="scientific">Camelimonas lactis</name>
    <dbReference type="NCBI Taxonomy" id="659006"/>
    <lineage>
        <taxon>Bacteria</taxon>
        <taxon>Pseudomonadati</taxon>
        <taxon>Pseudomonadota</taxon>
        <taxon>Alphaproteobacteria</taxon>
        <taxon>Hyphomicrobiales</taxon>
        <taxon>Chelatococcaceae</taxon>
        <taxon>Camelimonas</taxon>
    </lineage>
</organism>
<dbReference type="RefSeq" id="WP_132009854.1">
    <property type="nucleotide sequence ID" value="NZ_JBHUNN010000002.1"/>
</dbReference>
<dbReference type="Pfam" id="PF22694">
    <property type="entry name" value="CtpB_N-like"/>
    <property type="match status" value="1"/>
</dbReference>
<dbReference type="Gene3D" id="3.90.226.10">
    <property type="entry name" value="2-enoyl-CoA Hydratase, Chain A, domain 1"/>
    <property type="match status" value="1"/>
</dbReference>
<protein>
    <submittedName>
        <fullName evidence="9">Carboxyl-terminal processing protease</fullName>
    </submittedName>
</protein>
<keyword evidence="2 5" id="KW-0645">Protease</keyword>
<dbReference type="FunFam" id="2.30.42.10:FF:000063">
    <property type="entry name" value="Peptidase, S41 family"/>
    <property type="match status" value="1"/>
</dbReference>
<proteinExistence type="inferred from homology"/>
<dbReference type="GO" id="GO:0006508">
    <property type="term" value="P:proteolysis"/>
    <property type="evidence" value="ECO:0007669"/>
    <property type="project" value="UniProtKB-KW"/>
</dbReference>
<dbReference type="SUPFAM" id="SSF50156">
    <property type="entry name" value="PDZ domain-like"/>
    <property type="match status" value="1"/>
</dbReference>
<accession>A0A4R2GNK0</accession>
<keyword evidence="4 5" id="KW-0720">Serine protease</keyword>
<feature type="compositionally biased region" description="Basic and acidic residues" evidence="6">
    <location>
        <begin position="423"/>
        <end position="439"/>
    </location>
</feature>
<keyword evidence="7" id="KW-0732">Signal</keyword>
<feature type="region of interest" description="Disordered" evidence="6">
    <location>
        <begin position="374"/>
        <end position="459"/>
    </location>
</feature>
<dbReference type="InterPro" id="IPR041489">
    <property type="entry name" value="PDZ_6"/>
</dbReference>
<dbReference type="GO" id="GO:0004175">
    <property type="term" value="F:endopeptidase activity"/>
    <property type="evidence" value="ECO:0007669"/>
    <property type="project" value="TreeGrafter"/>
</dbReference>
<evidence type="ECO:0000256" key="2">
    <source>
        <dbReference type="ARBA" id="ARBA00022670"/>
    </source>
</evidence>
<comment type="caution">
    <text evidence="9">The sequence shown here is derived from an EMBL/GenBank/DDBJ whole genome shotgun (WGS) entry which is preliminary data.</text>
</comment>
<feature type="domain" description="PDZ" evidence="8">
    <location>
        <begin position="90"/>
        <end position="158"/>
    </location>
</feature>
<dbReference type="FunFam" id="3.90.226.10:FF:000029">
    <property type="entry name" value="Peptidase, S41 family"/>
    <property type="match status" value="1"/>
</dbReference>
<dbReference type="SMART" id="SM00228">
    <property type="entry name" value="PDZ"/>
    <property type="match status" value="1"/>
</dbReference>
<keyword evidence="3 5" id="KW-0378">Hydrolase</keyword>
<sequence length="486" mass="52260">MRKISILVCGVAMGVGMSLVATQTRLMSTTSATAASPDIYRQLNLFGDVFEKVRSDYVEKPSESKMIESAINGMLSSLDPHSSYMDAKAFKDMQVETRGQFGGLGIEVTQEDGQIKVVTPIDDTPAARAGILTNDLITKIDGEAVQGMALNQAVDKMRGPVNTKVTLTIQRPGRKDPLQVTLTREMISIRSVRSRVEGDIAYIRLTQFIEHSFDDVKAAIEKTTKEIGADKIKGYVLDLRNNRGGLLDQAVYVSDAFLNRGEIVSTRGRNADETQRFSARNGDLTNGKPVVVLINGGSASAAEIVAGALQDHKRATLIGTRSFGKGSVQTIIPLGSNGALRLTTARYYTPSGRSIQAKGIDPDMVVLQDIPDEWKGKDETKGEAGLKGHLSGERRDREKAADQQDAAQKKPDDKAAPDAAKAAPDKAAKDKASKDKEPEEQSGSSAYIPPDPAKDKQLQAALELLRTGRVAAAVARPADAQKAKAN</sequence>
<comment type="similarity">
    <text evidence="1 5">Belongs to the peptidase S41A family.</text>
</comment>